<feature type="transmembrane region" description="Helical" evidence="6">
    <location>
        <begin position="347"/>
        <end position="369"/>
    </location>
</feature>
<protein>
    <submittedName>
        <fullName evidence="8">DNA internalization-related competence protein ComEC/Rec2</fullName>
    </submittedName>
</protein>
<dbReference type="CDD" id="cd07731">
    <property type="entry name" value="ComA-like_MBL-fold"/>
    <property type="match status" value="1"/>
</dbReference>
<dbReference type="InterPro" id="IPR052159">
    <property type="entry name" value="Competence_DNA_uptake"/>
</dbReference>
<feature type="domain" description="Metallo-beta-lactamase" evidence="7">
    <location>
        <begin position="500"/>
        <end position="707"/>
    </location>
</feature>
<feature type="transmembrane region" description="Helical" evidence="6">
    <location>
        <begin position="6"/>
        <end position="31"/>
    </location>
</feature>
<keyword evidence="3 6" id="KW-0812">Transmembrane</keyword>
<dbReference type="InterPro" id="IPR004477">
    <property type="entry name" value="ComEC_N"/>
</dbReference>
<dbReference type="InterPro" id="IPR036866">
    <property type="entry name" value="RibonucZ/Hydroxyglut_hydro"/>
</dbReference>
<feature type="transmembrane region" description="Helical" evidence="6">
    <location>
        <begin position="256"/>
        <end position="276"/>
    </location>
</feature>
<dbReference type="Pfam" id="PF00753">
    <property type="entry name" value="Lactamase_B"/>
    <property type="match status" value="1"/>
</dbReference>
<dbReference type="SUPFAM" id="SSF56281">
    <property type="entry name" value="Metallo-hydrolase/oxidoreductase"/>
    <property type="match status" value="1"/>
</dbReference>
<dbReference type="RefSeq" id="WP_133431638.1">
    <property type="nucleotide sequence ID" value="NZ_SCWA01000006.1"/>
</dbReference>
<keyword evidence="5 6" id="KW-0472">Membrane</keyword>
<dbReference type="OrthoDB" id="9761531at2"/>
<keyword evidence="4 6" id="KW-1133">Transmembrane helix</keyword>
<evidence type="ECO:0000256" key="5">
    <source>
        <dbReference type="ARBA" id="ARBA00023136"/>
    </source>
</evidence>
<comment type="subcellular location">
    <subcellularLocation>
        <location evidence="1">Cell membrane</location>
        <topology evidence="1">Multi-pass membrane protein</topology>
    </subcellularLocation>
</comment>
<keyword evidence="2" id="KW-1003">Cell membrane</keyword>
<evidence type="ECO:0000256" key="1">
    <source>
        <dbReference type="ARBA" id="ARBA00004651"/>
    </source>
</evidence>
<dbReference type="InterPro" id="IPR025405">
    <property type="entry name" value="DUF4131"/>
</dbReference>
<evidence type="ECO:0000256" key="3">
    <source>
        <dbReference type="ARBA" id="ARBA00022692"/>
    </source>
</evidence>
<dbReference type="Pfam" id="PF03772">
    <property type="entry name" value="Competence"/>
    <property type="match status" value="1"/>
</dbReference>
<evidence type="ECO:0000256" key="4">
    <source>
        <dbReference type="ARBA" id="ARBA00022989"/>
    </source>
</evidence>
<evidence type="ECO:0000259" key="7">
    <source>
        <dbReference type="SMART" id="SM00849"/>
    </source>
</evidence>
<sequence length="750" mass="85760">MWFNLAVAAFCGTLFRFAPLSACILFLLIIIHCYQKQRLIYILGFTAMGLFFYFYSYSEPVADFDWTDTKRGTLTSFLVFTDEQNIDGDYFSGVALIQNQPVRFSYYIKTENEQKKLVSSMPYFRTCSASVELRQPLPNTNGLKFDYAEYLKRQNIHYQATVKNIDWSSCRKVELNIIDQLKLYRVQLADQMMISDRFNMRYVVALTLGDTRYLSTDELDKLKVLGIYHLYAISGSHVALISVQLFFLLKRFYIPLYWCTAAMFLIIPIYTILTGLSPSVIRSSLFILIYMALKRYGINLLDALSLSFLLFLLVEPTAIFDIGFQLSYFISFILIFTSNLYQDRRPISLLVITCLVSQLASIPILLINFNSFQVIGLLTNLLFIPFFTVVMFPLCTIILLWVILLHTLPGWFDYLLKAAFFLNDLMIDIYSLVHLPDIHMANTGAELYLILTLIIFYILLRLKFSVIQFVSYTMALFLLLYCLSVIQSHEEGVTFIDVGQGDSSIVESGGQILVTDTGGQMELPKEEWQKRRKENDAVAFHLHGVLKEKGYQKIDYLLITHPDADHFGEAVHLLRLIHVDYLILNKEAPGHDKYDELLALAKAGDTEIIDSKQIDKMRVGHAVVEFFNTRGSFSEENDSSIISRITLGRRYLLMADAPTDIETSLIAQLCSAEIDVLKVGHHGSKTSTSDELLDCVQPKYAVISAGRNNRFGHPHEEVVNKLTARKIHILNTQSDGKIEFLNTVRTAKRP</sequence>
<reference evidence="8 9" key="1">
    <citation type="submission" date="2019-01" db="EMBL/GenBank/DDBJ databases">
        <title>Draft genome sequences of the type strains of six Macrococcus species.</title>
        <authorList>
            <person name="Mazhar S."/>
            <person name="Altermann E."/>
            <person name="Hill C."/>
            <person name="Mcauliffe O."/>
        </authorList>
    </citation>
    <scope>NUCLEOTIDE SEQUENCE [LARGE SCALE GENOMIC DNA]</scope>
    <source>
        <strain evidence="8 9">CCM4811</strain>
    </source>
</reference>
<dbReference type="NCBIfam" id="TIGR00361">
    <property type="entry name" value="ComEC_Rec2"/>
    <property type="match status" value="1"/>
</dbReference>
<dbReference type="NCBIfam" id="TIGR00360">
    <property type="entry name" value="ComEC_N-term"/>
    <property type="match status" value="1"/>
</dbReference>
<comment type="caution">
    <text evidence="8">The sequence shown here is derived from an EMBL/GenBank/DDBJ whole genome shotgun (WGS) entry which is preliminary data.</text>
</comment>
<keyword evidence="9" id="KW-1185">Reference proteome</keyword>
<dbReference type="PANTHER" id="PTHR30619">
    <property type="entry name" value="DNA INTERNALIZATION/COMPETENCE PROTEIN COMEC/REC2"/>
    <property type="match status" value="1"/>
</dbReference>
<organism evidence="8 9">
    <name type="scientific">Macrococcus brunensis</name>
    <dbReference type="NCBI Taxonomy" id="198483"/>
    <lineage>
        <taxon>Bacteria</taxon>
        <taxon>Bacillati</taxon>
        <taxon>Bacillota</taxon>
        <taxon>Bacilli</taxon>
        <taxon>Bacillales</taxon>
        <taxon>Staphylococcaceae</taxon>
        <taxon>Macrococcus</taxon>
    </lineage>
</organism>
<dbReference type="InterPro" id="IPR035681">
    <property type="entry name" value="ComA-like_MBL"/>
</dbReference>
<name>A0A4R6BEC0_9STAP</name>
<dbReference type="GO" id="GO:0005886">
    <property type="term" value="C:plasma membrane"/>
    <property type="evidence" value="ECO:0007669"/>
    <property type="project" value="UniProtKB-SubCell"/>
</dbReference>
<dbReference type="SMART" id="SM00849">
    <property type="entry name" value="Lactamase_B"/>
    <property type="match status" value="1"/>
</dbReference>
<feature type="transmembrane region" description="Helical" evidence="6">
    <location>
        <begin position="466"/>
        <end position="486"/>
    </location>
</feature>
<dbReference type="PANTHER" id="PTHR30619:SF7">
    <property type="entry name" value="BETA-LACTAMASE DOMAIN PROTEIN"/>
    <property type="match status" value="1"/>
</dbReference>
<evidence type="ECO:0000256" key="6">
    <source>
        <dbReference type="SAM" id="Phobius"/>
    </source>
</evidence>
<evidence type="ECO:0000313" key="9">
    <source>
        <dbReference type="Proteomes" id="UP000295310"/>
    </source>
</evidence>
<feature type="transmembrane region" description="Helical" evidence="6">
    <location>
        <begin position="326"/>
        <end position="341"/>
    </location>
</feature>
<feature type="transmembrane region" description="Helical" evidence="6">
    <location>
        <begin position="296"/>
        <end position="314"/>
    </location>
</feature>
<proteinExistence type="predicted"/>
<accession>A0A4R6BEC0</accession>
<evidence type="ECO:0000256" key="2">
    <source>
        <dbReference type="ARBA" id="ARBA00022475"/>
    </source>
</evidence>
<dbReference type="InterPro" id="IPR004797">
    <property type="entry name" value="Competence_ComEC/Rec2"/>
</dbReference>
<dbReference type="AlphaFoldDB" id="A0A4R6BEC0"/>
<feature type="transmembrane region" description="Helical" evidence="6">
    <location>
        <begin position="381"/>
        <end position="408"/>
    </location>
</feature>
<gene>
    <name evidence="8" type="ORF">ERX27_04480</name>
</gene>
<feature type="transmembrane region" description="Helical" evidence="6">
    <location>
        <begin position="38"/>
        <end position="56"/>
    </location>
</feature>
<dbReference type="Pfam" id="PF13567">
    <property type="entry name" value="DUF4131"/>
    <property type="match status" value="1"/>
</dbReference>
<dbReference type="Gene3D" id="3.60.15.10">
    <property type="entry name" value="Ribonuclease Z/Hydroxyacylglutathione hydrolase-like"/>
    <property type="match status" value="1"/>
</dbReference>
<dbReference type="GO" id="GO:0030420">
    <property type="term" value="P:establishment of competence for transformation"/>
    <property type="evidence" value="ECO:0007669"/>
    <property type="project" value="InterPro"/>
</dbReference>
<dbReference type="InterPro" id="IPR001279">
    <property type="entry name" value="Metallo-B-lactamas"/>
</dbReference>
<dbReference type="EMBL" id="SCWA01000006">
    <property type="protein sequence ID" value="TDL98160.1"/>
    <property type="molecule type" value="Genomic_DNA"/>
</dbReference>
<feature type="transmembrane region" description="Helical" evidence="6">
    <location>
        <begin position="228"/>
        <end position="249"/>
    </location>
</feature>
<feature type="transmembrane region" description="Helical" evidence="6">
    <location>
        <begin position="440"/>
        <end position="460"/>
    </location>
</feature>
<dbReference type="Proteomes" id="UP000295310">
    <property type="component" value="Unassembled WGS sequence"/>
</dbReference>
<evidence type="ECO:0000313" key="8">
    <source>
        <dbReference type="EMBL" id="TDL98160.1"/>
    </source>
</evidence>